<dbReference type="InterPro" id="IPR004839">
    <property type="entry name" value="Aminotransferase_I/II_large"/>
</dbReference>
<dbReference type="GO" id="GO:0003700">
    <property type="term" value="F:DNA-binding transcription factor activity"/>
    <property type="evidence" value="ECO:0007669"/>
    <property type="project" value="InterPro"/>
</dbReference>
<dbReference type="Pfam" id="PF00155">
    <property type="entry name" value="Aminotran_1_2"/>
    <property type="match status" value="1"/>
</dbReference>
<dbReference type="SUPFAM" id="SSF53383">
    <property type="entry name" value="PLP-dependent transferases"/>
    <property type="match status" value="1"/>
</dbReference>
<dbReference type="AlphaFoldDB" id="H6RHX9"/>
<dbReference type="Gene3D" id="1.10.10.10">
    <property type="entry name" value="Winged helix-like DNA-binding domain superfamily/Winged helix DNA-binding domain"/>
    <property type="match status" value="1"/>
</dbReference>
<dbReference type="EMBL" id="FO117614">
    <property type="protein sequence ID" value="CCG00640.1"/>
    <property type="molecule type" value="Genomic_DNA"/>
</dbReference>
<evidence type="ECO:0000256" key="2">
    <source>
        <dbReference type="ARBA" id="ARBA00022898"/>
    </source>
</evidence>
<dbReference type="InterPro" id="IPR036388">
    <property type="entry name" value="WH-like_DNA-bd_sf"/>
</dbReference>
<protein>
    <submittedName>
        <fullName evidence="7">Transcriptional regulator, GntR family</fullName>
    </submittedName>
</protein>
<dbReference type="InterPro" id="IPR051446">
    <property type="entry name" value="HTH_trans_reg/aminotransferase"/>
</dbReference>
<dbReference type="Gene3D" id="3.40.640.10">
    <property type="entry name" value="Type I PLP-dependent aspartate aminotransferase-like (Major domain)"/>
    <property type="match status" value="1"/>
</dbReference>
<accession>H6RHX9</accession>
<evidence type="ECO:0000313" key="7">
    <source>
        <dbReference type="EMBL" id="CCG00640.1"/>
    </source>
</evidence>
<feature type="domain" description="HTH gntR-type" evidence="6">
    <location>
        <begin position="25"/>
        <end position="93"/>
    </location>
</feature>
<dbReference type="InterPro" id="IPR015424">
    <property type="entry name" value="PyrdxlP-dep_Trfase"/>
</dbReference>
<dbReference type="InterPro" id="IPR036390">
    <property type="entry name" value="WH_DNA-bd_sf"/>
</dbReference>
<dbReference type="InterPro" id="IPR015421">
    <property type="entry name" value="PyrdxlP-dep_Trfase_major"/>
</dbReference>
<evidence type="ECO:0000256" key="1">
    <source>
        <dbReference type="ARBA" id="ARBA00005384"/>
    </source>
</evidence>
<keyword evidence="5" id="KW-0804">Transcription</keyword>
<dbReference type="SUPFAM" id="SSF46785">
    <property type="entry name" value="Winged helix' DNA-binding domain"/>
    <property type="match status" value="1"/>
</dbReference>
<dbReference type="PANTHER" id="PTHR46577">
    <property type="entry name" value="HTH-TYPE TRANSCRIPTIONAL REGULATORY PROTEIN GABR"/>
    <property type="match status" value="1"/>
</dbReference>
<dbReference type="InterPro" id="IPR000524">
    <property type="entry name" value="Tscrpt_reg_HTH_GntR"/>
</dbReference>
<sequence>MNTNHFFAIDRILSQYTILSKKETSNKYVDLYWAIKNCILKHELPHDWILPSTRVLCEALGVSRTTAIKAYELLLLEKIVISKPGSGNKINYLNTKSEDSISATRVQIDSDLYPQISDKSKSFLKNRALLNRLSTSNLAFRPGLPPIDVFPVNQWKKLLNMYWRHIKSSGLAYSKSTGLKEFKTSISNYLNISRNVKCDPDQIIIVSGSLQSLYLISNTLINREDGVVLENPLFPNVHSVFKSSEATLYPVELDEEGIDIKSLNIGSNASPKLIHVTPSNHYPLGIPMSLERRQKILKWASNHKALIIENDYENEIANHFTKTPTLYSLDTEDRTIYMGTFNRLLHPSIRLGYMVVPRYLTPALEALQDHSHRFVSPSIQVVMNQFIEKNYLYQHLKNVIITAKDRHDIFVKEFNELSKNMYIQERLFSSFHVLALFKTEVSLDHEKEIINQLNLIGVTTFSLSKCYIGDPLKKGLILGYSSVQISVMRNKLKLMAKYI</sequence>
<dbReference type="CDD" id="cd07377">
    <property type="entry name" value="WHTH_GntR"/>
    <property type="match status" value="1"/>
</dbReference>
<keyword evidence="3" id="KW-0805">Transcription regulation</keyword>
<dbReference type="Pfam" id="PF00392">
    <property type="entry name" value="GntR"/>
    <property type="match status" value="1"/>
</dbReference>
<dbReference type="PANTHER" id="PTHR46577:SF1">
    <property type="entry name" value="HTH-TYPE TRANSCRIPTIONAL REGULATORY PROTEIN GABR"/>
    <property type="match status" value="1"/>
</dbReference>
<reference evidence="7" key="2">
    <citation type="submission" date="2012-02" db="EMBL/GenBank/DDBJ databases">
        <authorList>
            <person name="Genoscope - CEA"/>
        </authorList>
    </citation>
    <scope>NUCLEOTIDE SEQUENCE</scope>
</reference>
<proteinExistence type="inferred from homology"/>
<comment type="similarity">
    <text evidence="1">In the C-terminal section; belongs to the class-I pyridoxal-phosphate-dependent aminotransferase family.</text>
</comment>
<dbReference type="PROSITE" id="PS50949">
    <property type="entry name" value="HTH_GNTR"/>
    <property type="match status" value="1"/>
</dbReference>
<reference evidence="7" key="1">
    <citation type="journal article" date="2012" name="Environ. Microbiol.">
        <title>Genomic content of uncultured Bacteroidetes from contrasting oceanic provinces in the North Atlantic Ocean.</title>
        <authorList>
            <person name="Gomez-Pereira P.R."/>
            <person name="Schuler M."/>
            <person name="Fuchs B.M."/>
            <person name="Bennke C."/>
            <person name="Teeling H."/>
            <person name="Waldmann J."/>
            <person name="Richter M."/>
            <person name="Barbe V."/>
            <person name="Bataille E."/>
            <person name="Glockner F.O."/>
            <person name="Amann R."/>
        </authorList>
    </citation>
    <scope>NUCLEOTIDE SEQUENCE</scope>
</reference>
<dbReference type="SMART" id="SM00345">
    <property type="entry name" value="HTH_GNTR"/>
    <property type="match status" value="1"/>
</dbReference>
<keyword evidence="4" id="KW-0238">DNA-binding</keyword>
<dbReference type="GO" id="GO:0003677">
    <property type="term" value="F:DNA binding"/>
    <property type="evidence" value="ECO:0007669"/>
    <property type="project" value="UniProtKB-KW"/>
</dbReference>
<evidence type="ECO:0000256" key="4">
    <source>
        <dbReference type="ARBA" id="ARBA00023125"/>
    </source>
</evidence>
<organism evidence="7">
    <name type="scientific">uncultured Flavobacteriia bacterium</name>
    <dbReference type="NCBI Taxonomy" id="212695"/>
    <lineage>
        <taxon>Bacteria</taxon>
        <taxon>Pseudomonadati</taxon>
        <taxon>Bacteroidota</taxon>
        <taxon>Flavobacteriia</taxon>
        <taxon>environmental samples</taxon>
    </lineage>
</organism>
<evidence type="ECO:0000256" key="5">
    <source>
        <dbReference type="ARBA" id="ARBA00023163"/>
    </source>
</evidence>
<name>H6RHX9_9BACT</name>
<dbReference type="GO" id="GO:0030170">
    <property type="term" value="F:pyridoxal phosphate binding"/>
    <property type="evidence" value="ECO:0007669"/>
    <property type="project" value="InterPro"/>
</dbReference>
<gene>
    <name evidence="7" type="ORF">VIS_S3DLC50006</name>
</gene>
<evidence type="ECO:0000259" key="6">
    <source>
        <dbReference type="PROSITE" id="PS50949"/>
    </source>
</evidence>
<dbReference type="CDD" id="cd00609">
    <property type="entry name" value="AAT_like"/>
    <property type="match status" value="1"/>
</dbReference>
<keyword evidence="2" id="KW-0663">Pyridoxal phosphate</keyword>
<evidence type="ECO:0000256" key="3">
    <source>
        <dbReference type="ARBA" id="ARBA00023015"/>
    </source>
</evidence>